<geneLocation type="plasmid" evidence="1">
    <name>pSD20</name>
</geneLocation>
<accession>Q8KWD5</accession>
<reference evidence="1" key="1">
    <citation type="journal article" date="2003" name="Plasmid">
        <title>Nucleotide sequence based characterizations of two cryptic plasmids from the marine bacterium Ruegeria isolate PR1b.</title>
        <authorList>
            <person name="Zhong Z."/>
            <person name="Caspi R."/>
            <person name="Helinski D."/>
            <person name="Knauf V."/>
            <person name="Sykes S."/>
            <person name="O'Byrne C."/>
            <person name="Shea T.P."/>
            <person name="Wilkinson J.E."/>
            <person name="DeLoughery C."/>
            <person name="Toukdarian A."/>
        </authorList>
    </citation>
    <scope>NUCLEOTIDE SEQUENCE</scope>
    <source>
        <strain evidence="1">PR1b</strain>
        <plasmid evidence="1">pSD20</plasmid>
    </source>
</reference>
<organism evidence="1">
    <name type="scientific">Ruegeria sp. PR1b</name>
    <dbReference type="NCBI Taxonomy" id="185588"/>
    <lineage>
        <taxon>Bacteria</taxon>
        <taxon>Pseudomonadati</taxon>
        <taxon>Pseudomonadota</taxon>
        <taxon>Alphaproteobacteria</taxon>
        <taxon>Rhodobacterales</taxon>
        <taxon>Roseobacteraceae</taxon>
        <taxon>Ruegeria</taxon>
    </lineage>
</organism>
<dbReference type="RefSeq" id="WP_011116734.1">
    <property type="nucleotide sequence ID" value="NC_004929.1"/>
</dbReference>
<dbReference type="AlphaFoldDB" id="Q8KWD5"/>
<keyword evidence="1" id="KW-0614">Plasmid</keyword>
<protein>
    <submittedName>
        <fullName evidence="1">RB107</fullName>
    </submittedName>
</protein>
<name>Q8KWD5_9RHOB</name>
<sequence length="371" mass="41774">MAQHKTLIFHLGDCKTGSTSIQTAFAQERVQLQDASVTYPADLAMNAMARNFSAYHEAKTPGDKAKAEARIAAFAKRLHQADSDFIVISAEDFEWVPVSVFQELYSRYFTGIADELRLISYVRPHAARLLSGYSERTKLGVVPAMNDSMETFVERQKDRKLFFYQPRFAAWRDAFGDAFQLRPMIPAQLHQGSVVQDFLHHAFGGLPTKLIGDEAANQSLCLEDLMRLKVVQRHLTVSADVRHTIGWDIMHKFADMPPANPATKLRLHKSLAKDIRATYLEDARALDKTFFGKAPLMERELKAAIKNAADTPQRLEPSDHLAPEELRSLRLLAKVINGLLQEKGVDWPAALHDKRVEDIKNRALQPSTEGV</sequence>
<proteinExistence type="predicted"/>
<dbReference type="EMBL" id="AF416330">
    <property type="protein sequence ID" value="AAN05128.1"/>
    <property type="molecule type" value="Genomic_DNA"/>
</dbReference>
<evidence type="ECO:0000313" key="1">
    <source>
        <dbReference type="EMBL" id="AAN05128.1"/>
    </source>
</evidence>